<dbReference type="Pfam" id="PF00078">
    <property type="entry name" value="RVT_1"/>
    <property type="match status" value="1"/>
</dbReference>
<dbReference type="SUPFAM" id="SSF56672">
    <property type="entry name" value="DNA/RNA polymerases"/>
    <property type="match status" value="1"/>
</dbReference>
<gene>
    <name evidence="1" type="ORF">PACLA_8A035400</name>
</gene>
<dbReference type="Proteomes" id="UP001152795">
    <property type="component" value="Unassembled WGS sequence"/>
</dbReference>
<evidence type="ECO:0000313" key="2">
    <source>
        <dbReference type="Proteomes" id="UP001152795"/>
    </source>
</evidence>
<dbReference type="AlphaFoldDB" id="A0A6S7K599"/>
<reference evidence="1" key="1">
    <citation type="submission" date="2020-04" db="EMBL/GenBank/DDBJ databases">
        <authorList>
            <person name="Alioto T."/>
            <person name="Alioto T."/>
            <person name="Gomez Garrido J."/>
        </authorList>
    </citation>
    <scope>NUCLEOTIDE SEQUENCE</scope>
    <source>
        <strain evidence="1">A484AB</strain>
    </source>
</reference>
<proteinExistence type="predicted"/>
<dbReference type="EMBL" id="CACRXK020023482">
    <property type="protein sequence ID" value="CAB4037804.1"/>
    <property type="molecule type" value="Genomic_DNA"/>
</dbReference>
<feature type="non-terminal residue" evidence="1">
    <location>
        <position position="1"/>
    </location>
</feature>
<accession>A0A6S7K599</accession>
<evidence type="ECO:0000313" key="1">
    <source>
        <dbReference type="EMBL" id="CAB4037804.1"/>
    </source>
</evidence>
<dbReference type="PANTHER" id="PTHR33332">
    <property type="entry name" value="REVERSE TRANSCRIPTASE DOMAIN-CONTAINING PROTEIN"/>
    <property type="match status" value="1"/>
</dbReference>
<sequence length="314" mass="35569">EYEDHPSITTIPLSETLSDIHITPDEVKNILLSLDDNKATGPDNIPAKLLRCSASQICSSLCDLFNLSLKCGKIPAAWKTSNVVQIQKKGLLKVVSNYRPISLLSIVSKVFERCVYIRLIAHVSINLHHLQFGFLRGKSTTAQLLQVLQEIGEKLDKRVQTDIIYLDFAKAFDRVDHRLLVRKLKKFGIGGTLLKWFEDYLTNRHQRVTVLGKTSHSLPVLSGVPQGSILGPLLFVIYVNDLPQETSTSSIALYADDTKCYRPVRSHKDEQYLQKDLDGINNWCELWRMDLNQSKCEVLSVTRNLKLVPSSYHL</sequence>
<keyword evidence="2" id="KW-1185">Reference proteome</keyword>
<protein>
    <submittedName>
        <fullName evidence="1">Uncharacterized protein</fullName>
    </submittedName>
</protein>
<name>A0A6S7K599_PARCT</name>
<dbReference type="InterPro" id="IPR000477">
    <property type="entry name" value="RT_dom"/>
</dbReference>
<comment type="caution">
    <text evidence="1">The sequence shown here is derived from an EMBL/GenBank/DDBJ whole genome shotgun (WGS) entry which is preliminary data.</text>
</comment>
<dbReference type="OrthoDB" id="6016580at2759"/>
<dbReference type="InterPro" id="IPR043502">
    <property type="entry name" value="DNA/RNA_pol_sf"/>
</dbReference>
<feature type="non-terminal residue" evidence="1">
    <location>
        <position position="314"/>
    </location>
</feature>
<dbReference type="PROSITE" id="PS50878">
    <property type="entry name" value="RT_POL"/>
    <property type="match status" value="1"/>
</dbReference>
<dbReference type="CDD" id="cd01650">
    <property type="entry name" value="RT_nLTR_like"/>
    <property type="match status" value="1"/>
</dbReference>
<organism evidence="1 2">
    <name type="scientific">Paramuricea clavata</name>
    <name type="common">Red gorgonian</name>
    <name type="synonym">Violescent sea-whip</name>
    <dbReference type="NCBI Taxonomy" id="317549"/>
    <lineage>
        <taxon>Eukaryota</taxon>
        <taxon>Metazoa</taxon>
        <taxon>Cnidaria</taxon>
        <taxon>Anthozoa</taxon>
        <taxon>Octocorallia</taxon>
        <taxon>Malacalcyonacea</taxon>
        <taxon>Plexauridae</taxon>
        <taxon>Paramuricea</taxon>
    </lineage>
</organism>